<accession>A0AAX3SSX9</accession>
<evidence type="ECO:0000256" key="1">
    <source>
        <dbReference type="SAM" id="MobiDB-lite"/>
    </source>
</evidence>
<evidence type="ECO:0000313" key="3">
    <source>
        <dbReference type="Proteomes" id="UP001219066"/>
    </source>
</evidence>
<dbReference type="EMBL" id="CP120956">
    <property type="protein sequence ID" value="WFF83100.1"/>
    <property type="molecule type" value="Genomic_DNA"/>
</dbReference>
<dbReference type="Proteomes" id="UP001219066">
    <property type="component" value="Chromosome"/>
</dbReference>
<dbReference type="AlphaFoldDB" id="A0AAX3SSX9"/>
<gene>
    <name evidence="2" type="ORF">PYR84_10510</name>
</gene>
<reference evidence="2" key="1">
    <citation type="submission" date="2023-03" db="EMBL/GenBank/DDBJ databases">
        <title>Synergistic degradation of erythromycin by symbiotic bacteria Ery-6A and Ery-6B and application in simulated water remediation.</title>
        <authorList>
            <person name="Xu S."/>
        </authorList>
    </citation>
    <scope>NUCLEOTIDE SEQUENCE</scope>
    <source>
        <strain evidence="2">Ery-6A</strain>
    </source>
</reference>
<sequence>MKNLLTRLKTAFSKPAPEPARPQEHQQHQRQQQEPQADAAKDEVLINAYCTVWDLPALDFPHTLAGRRDLSDPELAPHLSGFVGYVLGRGDGQMTRNRYHAMRHIQRVQQHLSLGVAPEQLDAFAGWAQRANAIAFLADGSIRDPQGRILLAANGAEPDEQAALPYPQQAWQRKQRSEQTLAQRGFMPAASLPPLISEPELRMRAPDEIAVRAFALLAVAVRAESLNEAMNEAMNSGEPLTPEQLFQRLPAAQAALTPNERDFMAAAQPSEEAIAKFGWRYEAAYLLEWALGLVDTLPFPDAICDVPLTSRVLLQASDLQGALHAARMRPDSEILDALDQHYRLHWIVRQAQVQQQPAPAGLNADVLMERHHALNWLVRFEGNDWDDVDTPT</sequence>
<name>A0AAX3SSX9_9BURK</name>
<proteinExistence type="predicted"/>
<feature type="region of interest" description="Disordered" evidence="1">
    <location>
        <begin position="1"/>
        <end position="38"/>
    </location>
</feature>
<dbReference type="InterPro" id="IPR025368">
    <property type="entry name" value="DUF4272"/>
</dbReference>
<dbReference type="Pfam" id="PF14094">
    <property type="entry name" value="DUF4272"/>
    <property type="match status" value="1"/>
</dbReference>
<organism evidence="2 3">
    <name type="scientific">Delftia tsuruhatensis</name>
    <dbReference type="NCBI Taxonomy" id="180282"/>
    <lineage>
        <taxon>Bacteria</taxon>
        <taxon>Pseudomonadati</taxon>
        <taxon>Pseudomonadota</taxon>
        <taxon>Betaproteobacteria</taxon>
        <taxon>Burkholderiales</taxon>
        <taxon>Comamonadaceae</taxon>
        <taxon>Delftia</taxon>
    </lineage>
</organism>
<dbReference type="RefSeq" id="WP_277849674.1">
    <property type="nucleotide sequence ID" value="NZ_CP120956.1"/>
</dbReference>
<protein>
    <submittedName>
        <fullName evidence="2">DUF4272 domain-containing protein</fullName>
    </submittedName>
</protein>
<evidence type="ECO:0000313" key="2">
    <source>
        <dbReference type="EMBL" id="WFF83100.1"/>
    </source>
</evidence>